<feature type="binding site" evidence="7">
    <location>
        <position position="134"/>
    </location>
    <ligand>
        <name>Zn(2+)</name>
        <dbReference type="ChEBI" id="CHEBI:29105"/>
    </ligand>
</feature>
<feature type="domain" description="Amidohydrolase-related" evidence="8">
    <location>
        <begin position="55"/>
        <end position="394"/>
    </location>
</feature>
<evidence type="ECO:0000313" key="9">
    <source>
        <dbReference type="EMBL" id="RYC53498.1"/>
    </source>
</evidence>
<dbReference type="InterPro" id="IPR006680">
    <property type="entry name" value="Amidohydro-rel"/>
</dbReference>
<dbReference type="GO" id="GO:0046872">
    <property type="term" value="F:metal ion binding"/>
    <property type="evidence" value="ECO:0007669"/>
    <property type="project" value="UniProtKB-KW"/>
</dbReference>
<evidence type="ECO:0000256" key="4">
    <source>
        <dbReference type="ARBA" id="ARBA00023277"/>
    </source>
</evidence>
<gene>
    <name evidence="9" type="ORF">DN53_04645</name>
</gene>
<comment type="similarity">
    <text evidence="1 5">Belongs to the metallo-dependent hydrolases superfamily. NagA family.</text>
</comment>
<dbReference type="InterPro" id="IPR032466">
    <property type="entry name" value="Metal_Hydrolase"/>
</dbReference>
<dbReference type="PANTHER" id="PTHR11113">
    <property type="entry name" value="N-ACETYLGLUCOSAMINE-6-PHOSPHATE DEACETYLASE"/>
    <property type="match status" value="1"/>
</dbReference>
<feature type="binding site" evidence="7">
    <location>
        <position position="199"/>
    </location>
    <ligand>
        <name>Zn(2+)</name>
        <dbReference type="ChEBI" id="CHEBI:29105"/>
    </ligand>
</feature>
<keyword evidence="2 7" id="KW-0479">Metal-binding</keyword>
<comment type="cofactor">
    <cofactor evidence="7">
        <name>a divalent metal cation</name>
        <dbReference type="ChEBI" id="CHEBI:60240"/>
    </cofactor>
    <text evidence="7">Binds 1 divalent metal cation per subunit.</text>
</comment>
<evidence type="ECO:0000256" key="5">
    <source>
        <dbReference type="PIRNR" id="PIRNR038994"/>
    </source>
</evidence>
<dbReference type="SUPFAM" id="SSF51556">
    <property type="entry name" value="Metallo-dependent hydrolases"/>
    <property type="match status" value="1"/>
</dbReference>
<evidence type="ECO:0000256" key="6">
    <source>
        <dbReference type="PIRSR" id="PIRSR038994-1"/>
    </source>
</evidence>
<dbReference type="CDD" id="cd00854">
    <property type="entry name" value="NagA"/>
    <property type="match status" value="1"/>
</dbReference>
<dbReference type="NCBIfam" id="TIGR00221">
    <property type="entry name" value="nagA"/>
    <property type="match status" value="1"/>
</dbReference>
<dbReference type="GO" id="GO:0006046">
    <property type="term" value="P:N-acetylglucosamine catabolic process"/>
    <property type="evidence" value="ECO:0007669"/>
    <property type="project" value="TreeGrafter"/>
</dbReference>
<proteinExistence type="inferred from homology"/>
<keyword evidence="10" id="KW-1185">Reference proteome</keyword>
<keyword evidence="4 5" id="KW-0119">Carbohydrate metabolism</keyword>
<evidence type="ECO:0000256" key="3">
    <source>
        <dbReference type="ARBA" id="ARBA00022801"/>
    </source>
</evidence>
<dbReference type="FunFam" id="3.20.20.140:FF:000004">
    <property type="entry name" value="N-acetylglucosamine-6-phosphate deacetylase"/>
    <property type="match status" value="1"/>
</dbReference>
<dbReference type="Pfam" id="PF01979">
    <property type="entry name" value="Amidohydro_1"/>
    <property type="match status" value="1"/>
</dbReference>
<dbReference type="GO" id="GO:0008448">
    <property type="term" value="F:N-acetylglucosamine-6-phosphate deacetylase activity"/>
    <property type="evidence" value="ECO:0007669"/>
    <property type="project" value="InterPro"/>
</dbReference>
<evidence type="ECO:0000256" key="7">
    <source>
        <dbReference type="PIRSR" id="PIRSR038994-3"/>
    </source>
</evidence>
<dbReference type="SUPFAM" id="SSF51338">
    <property type="entry name" value="Composite domain of metallo-dependent hydrolases"/>
    <property type="match status" value="1"/>
</dbReference>
<dbReference type="Gene3D" id="2.30.40.10">
    <property type="entry name" value="Urease, subunit C, domain 1"/>
    <property type="match status" value="1"/>
</dbReference>
<dbReference type="Proteomes" id="UP000290261">
    <property type="component" value="Unassembled WGS sequence"/>
</dbReference>
<dbReference type="PANTHER" id="PTHR11113:SF14">
    <property type="entry name" value="N-ACETYLGLUCOSAMINE-6-PHOSPHATE DEACETYLASE"/>
    <property type="match status" value="1"/>
</dbReference>
<reference evidence="9 10" key="1">
    <citation type="submission" date="2014-04" db="EMBL/GenBank/DDBJ databases">
        <title>Whole genome of Muricauda olearia.</title>
        <authorList>
            <person name="Zhang X.-H."/>
            <person name="Tang K."/>
        </authorList>
    </citation>
    <scope>NUCLEOTIDE SEQUENCE [LARGE SCALE GENOMIC DNA]</scope>
    <source>
        <strain evidence="9 10">Th120</strain>
    </source>
</reference>
<dbReference type="Gene3D" id="3.20.20.140">
    <property type="entry name" value="Metal-dependent hydrolases"/>
    <property type="match status" value="1"/>
</dbReference>
<dbReference type="EMBL" id="JJMP01000001">
    <property type="protein sequence ID" value="RYC53498.1"/>
    <property type="molecule type" value="Genomic_DNA"/>
</dbReference>
<feature type="active site" description="Proton donor/acceptor" evidence="6">
    <location>
        <position position="282"/>
    </location>
</feature>
<sequence>MSNTGKVKIYNGNIITPYRTIANGTIVIEDGIIKQVGSANVEVPGALEIDAKGLTISPGFIDLHVHGGGGHSFLDGSVNAFLKAAELHAMHGTTSMYPTALSGDKEELYKNLGVYERANKENTMGAQFLGVFLEGPYYSMEQKGAQNPKYIRNADPEEYKEILSRSPMIKRWDSAPEREGGIEFIRYLKSKGVLPSMGHTSAVYEDVLQAFENGCTLATHLYSGMTGVIRKHSFRFAGGVESAFLIDEMNVEVIADGKHLPPSLLKLIYRTKGPDRIALVTDSIRAAGMPDGEESILGSLENGIKVIVEDGVAKLPDRTSFAGSVATTDRLVRNMVNLAGAPLCDAVRMASITPANIMGVSDTKGSLVPGKDADIVIFNDNVEIAKTIVKGRVVYDKEK</sequence>
<evidence type="ECO:0000256" key="1">
    <source>
        <dbReference type="ARBA" id="ARBA00010716"/>
    </source>
</evidence>
<organism evidence="9 10">
    <name type="scientific">Flagellimonas olearia</name>
    <dbReference type="NCBI Taxonomy" id="552546"/>
    <lineage>
        <taxon>Bacteria</taxon>
        <taxon>Pseudomonadati</taxon>
        <taxon>Bacteroidota</taxon>
        <taxon>Flavobacteriia</taxon>
        <taxon>Flavobacteriales</taxon>
        <taxon>Flavobacteriaceae</taxon>
        <taxon>Flagellimonas</taxon>
    </lineage>
</organism>
<evidence type="ECO:0000259" key="8">
    <source>
        <dbReference type="Pfam" id="PF01979"/>
    </source>
</evidence>
<dbReference type="InterPro" id="IPR011059">
    <property type="entry name" value="Metal-dep_hydrolase_composite"/>
</dbReference>
<accession>A0A444VRR5</accession>
<name>A0A444VRR5_9FLAO</name>
<keyword evidence="3 5" id="KW-0378">Hydrolase</keyword>
<dbReference type="AlphaFoldDB" id="A0A444VRR5"/>
<comment type="caution">
    <text evidence="9">The sequence shown here is derived from an EMBL/GenBank/DDBJ whole genome shotgun (WGS) entry which is preliminary data.</text>
</comment>
<dbReference type="PIRSF" id="PIRSF038994">
    <property type="entry name" value="NagA"/>
    <property type="match status" value="1"/>
</dbReference>
<evidence type="ECO:0000313" key="10">
    <source>
        <dbReference type="Proteomes" id="UP000290261"/>
    </source>
</evidence>
<dbReference type="InterPro" id="IPR003764">
    <property type="entry name" value="GlcNAc_6-P_deAcase"/>
</dbReference>
<protein>
    <submittedName>
        <fullName evidence="9">N-acetylglucosamine-6-phosphate deacetylase</fullName>
    </submittedName>
</protein>
<evidence type="ECO:0000256" key="2">
    <source>
        <dbReference type="ARBA" id="ARBA00022723"/>
    </source>
</evidence>
<feature type="binding site" evidence="7">
    <location>
        <position position="220"/>
    </location>
    <ligand>
        <name>Zn(2+)</name>
        <dbReference type="ChEBI" id="CHEBI:29105"/>
    </ligand>
</feature>